<dbReference type="OrthoDB" id="1652943at2"/>
<reference evidence="1 2" key="1">
    <citation type="submission" date="2014-08" db="EMBL/GenBank/DDBJ databases">
        <title>Comparative genomics of the Paenibacillus odorifer group.</title>
        <authorList>
            <person name="den Bakker H.C."/>
            <person name="Tsai Y.-C."/>
            <person name="Martin N."/>
            <person name="Korlach J."/>
            <person name="Wiedmann M."/>
        </authorList>
    </citation>
    <scope>NUCLEOTIDE SEQUENCE [LARGE SCALE GENOMIC DNA]</scope>
    <source>
        <strain evidence="1 2">DSM 14472</strain>
    </source>
</reference>
<dbReference type="Proteomes" id="UP000029507">
    <property type="component" value="Chromosome"/>
</dbReference>
<evidence type="ECO:0000313" key="1">
    <source>
        <dbReference type="EMBL" id="AIQ66163.1"/>
    </source>
</evidence>
<accession>A0A089M3R8</accession>
<protein>
    <submittedName>
        <fullName evidence="1">Uncharacterized protein</fullName>
    </submittedName>
</protein>
<dbReference type="RefSeq" id="WP_038699772.1">
    <property type="nucleotide sequence ID" value="NZ_CP009286.1"/>
</dbReference>
<dbReference type="Pfam" id="PF20310">
    <property type="entry name" value="HTH_Tnp_2"/>
    <property type="match status" value="1"/>
</dbReference>
<gene>
    <name evidence="1" type="ORF">PSTEL_26680</name>
</gene>
<keyword evidence="2" id="KW-1185">Reference proteome</keyword>
<dbReference type="AlphaFoldDB" id="A0A089M3R8"/>
<name>A0A089M3R8_9BACL</name>
<proteinExistence type="predicted"/>
<dbReference type="STRING" id="169760.PSTEL_26680"/>
<evidence type="ECO:0000313" key="2">
    <source>
        <dbReference type="Proteomes" id="UP000029507"/>
    </source>
</evidence>
<sequence length="103" mass="11792">MNRAKGYSDEERRELRRNPYILNVSEKSITYAPAFKLAAVKAYEAGLSPMEIFVKAGFNVDLIGRRKPKACLKRWRDIYAAHGSKGLLEERRGMLPAEHPKSR</sequence>
<dbReference type="EMBL" id="CP009286">
    <property type="protein sequence ID" value="AIQ66163.1"/>
    <property type="molecule type" value="Genomic_DNA"/>
</dbReference>
<dbReference type="KEGG" id="pste:PSTEL_26680"/>
<dbReference type="HOGENOM" id="CLU_138501_1_0_9"/>
<dbReference type="InterPro" id="IPR046929">
    <property type="entry name" value="HTH_Tnp"/>
</dbReference>
<organism evidence="1 2">
    <name type="scientific">Paenibacillus stellifer</name>
    <dbReference type="NCBI Taxonomy" id="169760"/>
    <lineage>
        <taxon>Bacteria</taxon>
        <taxon>Bacillati</taxon>
        <taxon>Bacillota</taxon>
        <taxon>Bacilli</taxon>
        <taxon>Bacillales</taxon>
        <taxon>Paenibacillaceae</taxon>
        <taxon>Paenibacillus</taxon>
    </lineage>
</organism>